<evidence type="ECO:0000256" key="13">
    <source>
        <dbReference type="PIRNR" id="PIRNR004930"/>
    </source>
</evidence>
<feature type="binding site" evidence="14">
    <location>
        <position position="173"/>
    </location>
    <ligand>
        <name>L-threonine</name>
        <dbReference type="ChEBI" id="CHEBI:57926"/>
    </ligand>
</feature>
<keyword evidence="6 13" id="KW-0808">Transferase</keyword>
<feature type="domain" description="YrdC-like" evidence="15">
    <location>
        <begin position="6"/>
        <end position="191"/>
    </location>
</feature>
<feature type="binding site" evidence="14">
    <location>
        <position position="28"/>
    </location>
    <ligand>
        <name>L-threonine</name>
        <dbReference type="ChEBI" id="CHEBI:57926"/>
    </ligand>
</feature>
<evidence type="ECO:0000313" key="17">
    <source>
        <dbReference type="Proteomes" id="UP000484164"/>
    </source>
</evidence>
<sequence>MRATIGTSISEAIDHLNKNEVVAIPTETVYGLAGNALERESVIRIFETKARPAFDPLIVHTHSVNEFHKYADVPAEVIPWVQKLSPGPITYILRKKPIIPDLVTSGHPTVGLRIPNHPLTLELLRRLDYPLAAPSANPFGYVSPTKASHVADQLGGKIPYILDGGDCEVGIESTIIDLSGEKPVILRLGGYELSELESIIGMELNDIRLSSSAPHAPGMLHSHYAPGVKLFTSSIDDLLPSYSIEKIGAISFTNPIHGVLAEKQLILSKTGDLREAAKNLFRHLRALDNMEIEAAVVEMVPNEGLGKAINDRLKRALYKSN</sequence>
<dbReference type="Gene3D" id="3.40.50.11030">
    <property type="entry name" value="Threonylcarbamoyl-AMP synthase, C-terminal domain"/>
    <property type="match status" value="1"/>
</dbReference>
<dbReference type="InterPro" id="IPR038385">
    <property type="entry name" value="Sua5/YwlC_C"/>
</dbReference>
<evidence type="ECO:0000256" key="4">
    <source>
        <dbReference type="ARBA" id="ARBA00015492"/>
    </source>
</evidence>
<dbReference type="PROSITE" id="PS51163">
    <property type="entry name" value="YRDC"/>
    <property type="match status" value="1"/>
</dbReference>
<protein>
    <recommendedName>
        <fullName evidence="4 13">Threonylcarbamoyl-AMP synthase</fullName>
        <shortName evidence="13">TC-AMP synthase</shortName>
        <ecNumber evidence="3 13">2.7.7.87</ecNumber>
    </recommendedName>
    <alternativeName>
        <fullName evidence="11 13">L-threonylcarbamoyladenylate synthase</fullName>
    </alternativeName>
</protein>
<dbReference type="SUPFAM" id="SSF55821">
    <property type="entry name" value="YrdC/RibB"/>
    <property type="match status" value="1"/>
</dbReference>
<evidence type="ECO:0000313" key="16">
    <source>
        <dbReference type="EMBL" id="KAB2817235.1"/>
    </source>
</evidence>
<evidence type="ECO:0000256" key="6">
    <source>
        <dbReference type="ARBA" id="ARBA00022679"/>
    </source>
</evidence>
<reference evidence="16 17" key="1">
    <citation type="submission" date="2019-10" db="EMBL/GenBank/DDBJ databases">
        <title>Genome sequence of Phaeocystidibacter marisrubri JCM30614 (type strain).</title>
        <authorList>
            <person name="Bowman J.P."/>
        </authorList>
    </citation>
    <scope>NUCLEOTIDE SEQUENCE [LARGE SCALE GENOMIC DNA]</scope>
    <source>
        <strain evidence="16 17">JCM 30614</strain>
    </source>
</reference>
<keyword evidence="17" id="KW-1185">Reference proteome</keyword>
<evidence type="ECO:0000256" key="9">
    <source>
        <dbReference type="ARBA" id="ARBA00022741"/>
    </source>
</evidence>
<evidence type="ECO:0000256" key="10">
    <source>
        <dbReference type="ARBA" id="ARBA00022840"/>
    </source>
</evidence>
<feature type="binding site" evidence="14">
    <location>
        <position position="133"/>
    </location>
    <ligand>
        <name>L-threonine</name>
        <dbReference type="ChEBI" id="CHEBI:57926"/>
    </ligand>
</feature>
<evidence type="ECO:0000256" key="1">
    <source>
        <dbReference type="ARBA" id="ARBA00004496"/>
    </source>
</evidence>
<feature type="binding site" evidence="14">
    <location>
        <position position="109"/>
    </location>
    <ligand>
        <name>ATP</name>
        <dbReference type="ChEBI" id="CHEBI:30616"/>
    </ligand>
</feature>
<dbReference type="OrthoDB" id="9814580at2"/>
<dbReference type="Pfam" id="PF03481">
    <property type="entry name" value="Sua5_C"/>
    <property type="match status" value="1"/>
</dbReference>
<feature type="binding site" evidence="14">
    <location>
        <position position="135"/>
    </location>
    <ligand>
        <name>ATP</name>
        <dbReference type="ChEBI" id="CHEBI:30616"/>
    </ligand>
</feature>
<keyword evidence="7 13" id="KW-0819">tRNA processing</keyword>
<keyword evidence="8 13" id="KW-0548">Nucleotidyltransferase</keyword>
<accession>A0A6L3ZID5</accession>
<feature type="binding site" evidence="14">
    <location>
        <position position="51"/>
    </location>
    <ligand>
        <name>ATP</name>
        <dbReference type="ChEBI" id="CHEBI:30616"/>
    </ligand>
</feature>
<dbReference type="InterPro" id="IPR010923">
    <property type="entry name" value="T(6)A37_SUA5"/>
</dbReference>
<evidence type="ECO:0000256" key="11">
    <source>
        <dbReference type="ARBA" id="ARBA00029774"/>
    </source>
</evidence>
<dbReference type="EMBL" id="WBVQ01000001">
    <property type="protein sequence ID" value="KAB2817235.1"/>
    <property type="molecule type" value="Genomic_DNA"/>
</dbReference>
<dbReference type="PANTHER" id="PTHR17490:SF16">
    <property type="entry name" value="THREONYLCARBAMOYL-AMP SYNTHASE"/>
    <property type="match status" value="1"/>
</dbReference>
<proteinExistence type="inferred from homology"/>
<keyword evidence="5 13" id="KW-0963">Cytoplasm</keyword>
<comment type="caution">
    <text evidence="16">The sequence shown here is derived from an EMBL/GenBank/DDBJ whole genome shotgun (WGS) entry which is preliminary data.</text>
</comment>
<name>A0A6L3ZID5_9FLAO</name>
<evidence type="ECO:0000256" key="5">
    <source>
        <dbReference type="ARBA" id="ARBA00022490"/>
    </source>
</evidence>
<keyword evidence="9 13" id="KW-0547">Nucleotide-binding</keyword>
<dbReference type="GO" id="GO:0000049">
    <property type="term" value="F:tRNA binding"/>
    <property type="evidence" value="ECO:0007669"/>
    <property type="project" value="TreeGrafter"/>
</dbReference>
<dbReference type="AlphaFoldDB" id="A0A6L3ZID5"/>
<dbReference type="GO" id="GO:0061710">
    <property type="term" value="F:L-threonylcarbamoyladenylate synthase"/>
    <property type="evidence" value="ECO:0007669"/>
    <property type="project" value="UniProtKB-EC"/>
</dbReference>
<dbReference type="NCBIfam" id="TIGR00057">
    <property type="entry name" value="L-threonylcarbamoyladenylate synthase"/>
    <property type="match status" value="1"/>
</dbReference>
<feature type="binding site" evidence="14">
    <location>
        <position position="60"/>
    </location>
    <ligand>
        <name>L-threonine</name>
        <dbReference type="ChEBI" id="CHEBI:57926"/>
    </ligand>
</feature>
<feature type="binding site" evidence="14">
    <location>
        <position position="143"/>
    </location>
    <ligand>
        <name>ATP</name>
        <dbReference type="ChEBI" id="CHEBI:30616"/>
    </ligand>
</feature>
<dbReference type="EC" id="2.7.7.87" evidence="3 13"/>
<evidence type="ECO:0000256" key="12">
    <source>
        <dbReference type="ARBA" id="ARBA00048366"/>
    </source>
</evidence>
<dbReference type="InterPro" id="IPR006070">
    <property type="entry name" value="Sua5-like_dom"/>
</dbReference>
<dbReference type="RefSeq" id="WP_151691806.1">
    <property type="nucleotide sequence ID" value="NZ_BMGX01000002.1"/>
</dbReference>
<dbReference type="Gene3D" id="3.90.870.10">
    <property type="entry name" value="DHBP synthase"/>
    <property type="match status" value="1"/>
</dbReference>
<evidence type="ECO:0000256" key="14">
    <source>
        <dbReference type="PIRSR" id="PIRSR004930-1"/>
    </source>
</evidence>
<comment type="subcellular location">
    <subcellularLocation>
        <location evidence="1 13">Cytoplasm</location>
    </subcellularLocation>
</comment>
<dbReference type="InterPro" id="IPR005145">
    <property type="entry name" value="Sua5_C"/>
</dbReference>
<feature type="binding site" evidence="14">
    <location>
        <position position="113"/>
    </location>
    <ligand>
        <name>L-threonine</name>
        <dbReference type="ChEBI" id="CHEBI:57926"/>
    </ligand>
</feature>
<comment type="catalytic activity">
    <reaction evidence="12 13">
        <text>L-threonine + hydrogencarbonate + ATP = L-threonylcarbamoyladenylate + diphosphate + H2O</text>
        <dbReference type="Rhea" id="RHEA:36407"/>
        <dbReference type="ChEBI" id="CHEBI:15377"/>
        <dbReference type="ChEBI" id="CHEBI:17544"/>
        <dbReference type="ChEBI" id="CHEBI:30616"/>
        <dbReference type="ChEBI" id="CHEBI:33019"/>
        <dbReference type="ChEBI" id="CHEBI:57926"/>
        <dbReference type="ChEBI" id="CHEBI:73682"/>
        <dbReference type="EC" id="2.7.7.87"/>
    </reaction>
</comment>
<dbReference type="Proteomes" id="UP000484164">
    <property type="component" value="Unassembled WGS sequence"/>
</dbReference>
<dbReference type="GO" id="GO:0005524">
    <property type="term" value="F:ATP binding"/>
    <property type="evidence" value="ECO:0007669"/>
    <property type="project" value="UniProtKB-UniRule"/>
</dbReference>
<dbReference type="GO" id="GO:0006450">
    <property type="term" value="P:regulation of translational fidelity"/>
    <property type="evidence" value="ECO:0007669"/>
    <property type="project" value="TreeGrafter"/>
</dbReference>
<gene>
    <name evidence="16" type="ORF">F8C82_02255</name>
</gene>
<comment type="similarity">
    <text evidence="2 13">Belongs to the SUA5 family.</text>
</comment>
<dbReference type="GO" id="GO:0003725">
    <property type="term" value="F:double-stranded RNA binding"/>
    <property type="evidence" value="ECO:0007669"/>
    <property type="project" value="UniProtKB-UniRule"/>
</dbReference>
<evidence type="ECO:0000259" key="15">
    <source>
        <dbReference type="PROSITE" id="PS51163"/>
    </source>
</evidence>
<evidence type="ECO:0000256" key="7">
    <source>
        <dbReference type="ARBA" id="ARBA00022694"/>
    </source>
</evidence>
<comment type="function">
    <text evidence="13">Required for the formation of a threonylcarbamoyl group on adenosine at position 37 (t(6)A37) in tRNAs that read codons beginning with adenine.</text>
</comment>
<dbReference type="InterPro" id="IPR017945">
    <property type="entry name" value="DHBP_synth_RibB-like_a/b_dom"/>
</dbReference>
<evidence type="ECO:0000256" key="8">
    <source>
        <dbReference type="ARBA" id="ARBA00022695"/>
    </source>
</evidence>
<dbReference type="GO" id="GO:0005737">
    <property type="term" value="C:cytoplasm"/>
    <property type="evidence" value="ECO:0007669"/>
    <property type="project" value="UniProtKB-SubCell"/>
</dbReference>
<evidence type="ECO:0000256" key="3">
    <source>
        <dbReference type="ARBA" id="ARBA00012584"/>
    </source>
</evidence>
<feature type="binding site" evidence="14">
    <location>
        <position position="187"/>
    </location>
    <ligand>
        <name>ATP</name>
        <dbReference type="ChEBI" id="CHEBI:30616"/>
    </ligand>
</feature>
<dbReference type="PANTHER" id="PTHR17490">
    <property type="entry name" value="SUA5"/>
    <property type="match status" value="1"/>
</dbReference>
<evidence type="ECO:0000256" key="2">
    <source>
        <dbReference type="ARBA" id="ARBA00007663"/>
    </source>
</evidence>
<keyword evidence="10 13" id="KW-0067">ATP-binding</keyword>
<dbReference type="GO" id="GO:0008033">
    <property type="term" value="P:tRNA processing"/>
    <property type="evidence" value="ECO:0007669"/>
    <property type="project" value="UniProtKB-KW"/>
</dbReference>
<feature type="binding site" evidence="14">
    <location>
        <position position="224"/>
    </location>
    <ligand>
        <name>ATP</name>
        <dbReference type="ChEBI" id="CHEBI:30616"/>
    </ligand>
</feature>
<dbReference type="InterPro" id="IPR050156">
    <property type="entry name" value="TC-AMP_synthase_SUA5"/>
</dbReference>
<organism evidence="16 17">
    <name type="scientific">Phaeocystidibacter marisrubri</name>
    <dbReference type="NCBI Taxonomy" id="1577780"/>
    <lineage>
        <taxon>Bacteria</taxon>
        <taxon>Pseudomonadati</taxon>
        <taxon>Bacteroidota</taxon>
        <taxon>Flavobacteriia</taxon>
        <taxon>Flavobacteriales</taxon>
        <taxon>Phaeocystidibacteraceae</taxon>
        <taxon>Phaeocystidibacter</taxon>
    </lineage>
</organism>
<dbReference type="Pfam" id="PF01300">
    <property type="entry name" value="Sua5_yciO_yrdC"/>
    <property type="match status" value="1"/>
</dbReference>
<dbReference type="PIRSF" id="PIRSF004930">
    <property type="entry name" value="Tln_factor_SUA5"/>
    <property type="match status" value="1"/>
</dbReference>